<reference evidence="3" key="1">
    <citation type="submission" date="2014-08" db="EMBL/GenBank/DDBJ databases">
        <authorList>
            <person name="Moulin L."/>
        </authorList>
    </citation>
    <scope>NUCLEOTIDE SEQUENCE [LARGE SCALE GENOMIC DNA]</scope>
</reference>
<evidence type="ECO:0000256" key="1">
    <source>
        <dbReference type="SAM" id="MobiDB-lite"/>
    </source>
</evidence>
<keyword evidence="3" id="KW-1185">Reference proteome</keyword>
<accession>A0A090DVB4</accession>
<feature type="compositionally biased region" description="Basic and acidic residues" evidence="1">
    <location>
        <begin position="458"/>
        <end position="469"/>
    </location>
</feature>
<name>A0A090DVB4_MESPL</name>
<proteinExistence type="predicted"/>
<dbReference type="EMBL" id="CCMZ01000028">
    <property type="protein sequence ID" value="CDX20967.1"/>
    <property type="molecule type" value="Genomic_DNA"/>
</dbReference>
<evidence type="ECO:0000313" key="3">
    <source>
        <dbReference type="Proteomes" id="UP000045285"/>
    </source>
</evidence>
<sequence length="523" mass="59640">MPNRISETRAVAYLKDIMRGRTPAYIPDGSVNGGVTWPRPVPLRSEKDAIEIQIDRLLSSAIPATPVYNKQRLYALNAIFNANLGEMNESTDVDKILPVIDRIYDKRPRFPETISPHVVAKLYERLAKYAKIRGGDPREFPHLEILGHRRDELQLNRYDENFRTGTISNPAAQTANLREINTLLDQVVADGAYFNSLRQMVLEEILENGWVVSRWADQDLKIAEKRTKTGDTSFVPNSYHYGKVRIIKDLEDKVKPWREEIKGQLKLAPKSAISIGGLIKRHVEKGRVAISFPKQVPEGIKNSIRRAPPSPVRTNKVAKEWAKHVLDAMEAVIRPNRGNFASRARFLKTASDHREYWLEPASVDASFSPYDYPEFRFRWQVLRTKESEMRTFLQSLEHYHDAWRGRLRDLPQHHQSKQLAAPAPTAKRSAKPSIASSELAEAANAPGQQKLIFAPRNAVKERASEDETRFQPGQVNSSTESLRDNSDMCGHRIKRSTDVDDSSRSRKRLRGIEGRDRGRSTSR</sequence>
<organism evidence="2 3">
    <name type="scientific">Mesorhizobium plurifarium</name>
    <dbReference type="NCBI Taxonomy" id="69974"/>
    <lineage>
        <taxon>Bacteria</taxon>
        <taxon>Pseudomonadati</taxon>
        <taxon>Pseudomonadota</taxon>
        <taxon>Alphaproteobacteria</taxon>
        <taxon>Hyphomicrobiales</taxon>
        <taxon>Phyllobacteriaceae</taxon>
        <taxon>Mesorhizobium</taxon>
    </lineage>
</organism>
<dbReference type="AlphaFoldDB" id="A0A090DVB4"/>
<dbReference type="Proteomes" id="UP000045285">
    <property type="component" value="Unassembled WGS sequence"/>
</dbReference>
<evidence type="ECO:0000313" key="2">
    <source>
        <dbReference type="EMBL" id="CDX20967.1"/>
    </source>
</evidence>
<feature type="region of interest" description="Disordered" evidence="1">
    <location>
        <begin position="414"/>
        <end position="523"/>
    </location>
</feature>
<gene>
    <name evidence="2" type="ORF">MPL3356_340118</name>
</gene>
<feature type="compositionally biased region" description="Basic and acidic residues" evidence="1">
    <location>
        <begin position="481"/>
        <end position="523"/>
    </location>
</feature>
<protein>
    <submittedName>
        <fullName evidence="2">Uncharacterized protein</fullName>
    </submittedName>
</protein>
<feature type="compositionally biased region" description="Polar residues" evidence="1">
    <location>
        <begin position="471"/>
        <end position="480"/>
    </location>
</feature>